<reference evidence="5 6" key="1">
    <citation type="journal article" date="2007" name="Appl. Environ. Microbiol.">
        <title>Genome sequence of the cellulolytic gliding bacterium Cytophaga hutchinsonii.</title>
        <authorList>
            <person name="Xie G."/>
            <person name="Bruce D.C."/>
            <person name="Challacombe J.F."/>
            <person name="Chertkov O."/>
            <person name="Detter J.C."/>
            <person name="Gilna P."/>
            <person name="Han C.S."/>
            <person name="Lucas S."/>
            <person name="Misra M."/>
            <person name="Myers G.L."/>
            <person name="Richardson P."/>
            <person name="Tapia R."/>
            <person name="Thayer N."/>
            <person name="Thompson L.S."/>
            <person name="Brettin T.S."/>
            <person name="Henrissat B."/>
            <person name="Wilson D.B."/>
            <person name="McBride M.J."/>
        </authorList>
    </citation>
    <scope>NUCLEOTIDE SEQUENCE [LARGE SCALE GENOMIC DNA]</scope>
    <source>
        <strain evidence="6">ATCC 33406 / DSM 1761 / CIP 103989 / NBRC 15051 / NCIMB 9469 / D465</strain>
    </source>
</reference>
<dbReference type="InterPro" id="IPR011330">
    <property type="entry name" value="Glyco_hydro/deAcase_b/a-brl"/>
</dbReference>
<dbReference type="NCBIfam" id="TIGR04183">
    <property type="entry name" value="Por_Secre_tail"/>
    <property type="match status" value="1"/>
</dbReference>
<dbReference type="Gene3D" id="3.20.20.370">
    <property type="entry name" value="Glycoside hydrolase/deacetylase"/>
    <property type="match status" value="1"/>
</dbReference>
<evidence type="ECO:0000313" key="6">
    <source>
        <dbReference type="Proteomes" id="UP000001822"/>
    </source>
</evidence>
<gene>
    <name evidence="5" type="primary">yxkH</name>
    <name evidence="5" type="ordered locus">CHU_3339</name>
</gene>
<dbReference type="GO" id="GO:0005576">
    <property type="term" value="C:extracellular region"/>
    <property type="evidence" value="ECO:0007669"/>
    <property type="project" value="UniProtKB-SubCell"/>
</dbReference>
<dbReference type="SUPFAM" id="SSF88713">
    <property type="entry name" value="Glycoside hydrolase/deacetylase"/>
    <property type="match status" value="1"/>
</dbReference>
<dbReference type="PANTHER" id="PTHR34216">
    <property type="match status" value="1"/>
</dbReference>
<proteinExistence type="predicted"/>
<dbReference type="EMBL" id="CP000383">
    <property type="protein sequence ID" value="ABG60575.1"/>
    <property type="molecule type" value="Genomic_DNA"/>
</dbReference>
<dbReference type="Pfam" id="PF18962">
    <property type="entry name" value="Por_Secre_tail"/>
    <property type="match status" value="1"/>
</dbReference>
<dbReference type="EC" id="3.5.1.41" evidence="5"/>
<dbReference type="InterPro" id="IPR026444">
    <property type="entry name" value="Secre_tail"/>
</dbReference>
<dbReference type="PANTHER" id="PTHR34216:SF3">
    <property type="entry name" value="POLY-BETA-1,6-N-ACETYL-D-GLUCOSAMINE N-DEACETYLASE"/>
    <property type="match status" value="1"/>
</dbReference>
<dbReference type="InterPro" id="IPR002509">
    <property type="entry name" value="NODB_dom"/>
</dbReference>
<name>A0A6N4SW12_CYTH3</name>
<feature type="domain" description="NodB homology" evidence="4">
    <location>
        <begin position="36"/>
        <end position="235"/>
    </location>
</feature>
<feature type="signal peptide" evidence="3">
    <location>
        <begin position="1"/>
        <end position="21"/>
    </location>
</feature>
<keyword evidence="6" id="KW-1185">Reference proteome</keyword>
<feature type="chain" id="PRO_5027077204" evidence="3">
    <location>
        <begin position="22"/>
        <end position="434"/>
    </location>
</feature>
<dbReference type="InterPro" id="IPR051398">
    <property type="entry name" value="Polysacch_Deacetylase"/>
</dbReference>
<organism evidence="5 6">
    <name type="scientific">Cytophaga hutchinsonii (strain ATCC 33406 / DSM 1761 / CIP 103989 / NBRC 15051 / NCIMB 9469 / D465)</name>
    <dbReference type="NCBI Taxonomy" id="269798"/>
    <lineage>
        <taxon>Bacteria</taxon>
        <taxon>Pseudomonadati</taxon>
        <taxon>Bacteroidota</taxon>
        <taxon>Cytophagia</taxon>
        <taxon>Cytophagales</taxon>
        <taxon>Cytophagaceae</taxon>
        <taxon>Cytophaga</taxon>
    </lineage>
</organism>
<evidence type="ECO:0000313" key="5">
    <source>
        <dbReference type="EMBL" id="ABG60575.1"/>
    </source>
</evidence>
<dbReference type="RefSeq" id="WP_011586683.1">
    <property type="nucleotide sequence ID" value="NC_008255.1"/>
</dbReference>
<protein>
    <submittedName>
        <fullName evidence="5">Polysaccharide deacetylase</fullName>
        <ecNumber evidence="5">3.5.1.41</ecNumber>
    </submittedName>
</protein>
<evidence type="ECO:0000256" key="1">
    <source>
        <dbReference type="ARBA" id="ARBA00004613"/>
    </source>
</evidence>
<dbReference type="Proteomes" id="UP000001822">
    <property type="component" value="Chromosome"/>
</dbReference>
<dbReference type="GO" id="GO:0004099">
    <property type="term" value="F:chitin deacetylase activity"/>
    <property type="evidence" value="ECO:0007669"/>
    <property type="project" value="UniProtKB-EC"/>
</dbReference>
<dbReference type="OrthoDB" id="9778320at2"/>
<dbReference type="GO" id="GO:0005975">
    <property type="term" value="P:carbohydrate metabolic process"/>
    <property type="evidence" value="ECO:0007669"/>
    <property type="project" value="InterPro"/>
</dbReference>
<dbReference type="PROSITE" id="PS51677">
    <property type="entry name" value="NODB"/>
    <property type="match status" value="1"/>
</dbReference>
<comment type="subcellular location">
    <subcellularLocation>
        <location evidence="1">Secreted</location>
    </subcellularLocation>
</comment>
<keyword evidence="2 3" id="KW-0732">Signal</keyword>
<evidence type="ECO:0000256" key="3">
    <source>
        <dbReference type="SAM" id="SignalP"/>
    </source>
</evidence>
<evidence type="ECO:0000259" key="4">
    <source>
        <dbReference type="PROSITE" id="PS51677"/>
    </source>
</evidence>
<dbReference type="AlphaFoldDB" id="A0A6N4SW12"/>
<evidence type="ECO:0000256" key="2">
    <source>
        <dbReference type="ARBA" id="ARBA00022729"/>
    </source>
</evidence>
<sequence>MKKVLLSLSACLILTMHTLQAQIPGGICNWDNDKKAAIVLTFDDWSPGHYPIAVPELKSRNLVGTFFATNSTGSYSWPQIRIAAADGNEIGNHTKTHPHLTTLTPAQLNDEIRAMKISIDQNITTQKVTTFAYPFGEYNAAVLDSVKKSGHIAARGVQPASSYPYNFAATENAYYNIATYAMGPTVTIATFNGLVQNVTTGGGLLTFLYHSIDDATTSHGDNWYSQVKQADLQAQLDKLVSVKDVVWITTFSQAIKYHKEKACATLTQTQVPDGTTWKFTLTDTLSNNTIYNQPLSIKLKMHGVNYMSVLQNGVALPIDRIRNDSILFHAVPDKGEIVLTTQLITSTKNMQAASDNITVSPVPSNGLITIHAAKTINPSSVIVSDLAGNILFHQPHVSFADDVQIDLSGFKEGAYLIHIYEGEQLITKKAIRVN</sequence>
<keyword evidence="5" id="KW-0378">Hydrolase</keyword>
<dbReference type="Pfam" id="PF01522">
    <property type="entry name" value="Polysacc_deac_1"/>
    <property type="match status" value="1"/>
</dbReference>
<dbReference type="KEGG" id="chu:CHU_3339"/>
<accession>A0A6N4SW12</accession>
<dbReference type="CDD" id="cd10967">
    <property type="entry name" value="CE4_GLA_like_6s"/>
    <property type="match status" value="1"/>
</dbReference>